<protein>
    <recommendedName>
        <fullName evidence="1">F-box domain-containing protein</fullName>
    </recommendedName>
</protein>
<dbReference type="InterPro" id="IPR036047">
    <property type="entry name" value="F-box-like_dom_sf"/>
</dbReference>
<dbReference type="InterPro" id="IPR001810">
    <property type="entry name" value="F-box_dom"/>
</dbReference>
<name>A0A6A6P691_9PEZI</name>
<evidence type="ECO:0000313" key="3">
    <source>
        <dbReference type="Proteomes" id="UP000799766"/>
    </source>
</evidence>
<dbReference type="Proteomes" id="UP000799766">
    <property type="component" value="Unassembled WGS sequence"/>
</dbReference>
<accession>A0A6A6P691</accession>
<dbReference type="AlphaFoldDB" id="A0A6A6P691"/>
<organism evidence="2 3">
    <name type="scientific">Lineolata rhizophorae</name>
    <dbReference type="NCBI Taxonomy" id="578093"/>
    <lineage>
        <taxon>Eukaryota</taxon>
        <taxon>Fungi</taxon>
        <taxon>Dikarya</taxon>
        <taxon>Ascomycota</taxon>
        <taxon>Pezizomycotina</taxon>
        <taxon>Dothideomycetes</taxon>
        <taxon>Dothideomycetes incertae sedis</taxon>
        <taxon>Lineolatales</taxon>
        <taxon>Lineolataceae</taxon>
        <taxon>Lineolata</taxon>
    </lineage>
</organism>
<dbReference type="SMART" id="SM00256">
    <property type="entry name" value="FBOX"/>
    <property type="match status" value="1"/>
</dbReference>
<dbReference type="OrthoDB" id="5396937at2759"/>
<sequence length="474" mass="53937">MSLLTSRGSSAAVRPVFVERLLTSKIASVKDDDNSLADKDGSHRKKARDMARLPMRIINKARDKFGKTKKDTKASANTIFGLPPELQFQILRHLELHDLLQFRLASCATNALVKDNGHTLACYYAKYTYEPYQLALLPMPSSANLSYILDMNRRIVISTTLSHQLAEFVAHKIIRLRTPSSRKRFQSMLDHLQTKMVPLIFLLTTHFERYRTAYVRCVMGADGRHPIPRSATPHTAANTMYDIECTLMEQYDTRQLLHAHLMYVFLISAFGQRLSMRRSRPRAWLLPRALDDKIERLLHGPRALTKTPPEHIAGLLVLGGLGQLGKVLGLKSTAKRRDAIYDFNRGLQSAEVPDAYEANWARLGLGGWEEQSRRDGDALEGQGDDHARGLFSRQVVEELAKGNVAVPHLAVVWKSACLTVLRERGRRCGTEEVKDFVVEMMGYQPYVDMSLSYAWMRMISVMLLLSWEMRLIWL</sequence>
<dbReference type="PROSITE" id="PS50181">
    <property type="entry name" value="FBOX"/>
    <property type="match status" value="1"/>
</dbReference>
<dbReference type="SUPFAM" id="SSF81383">
    <property type="entry name" value="F-box domain"/>
    <property type="match status" value="1"/>
</dbReference>
<dbReference type="Pfam" id="PF00646">
    <property type="entry name" value="F-box"/>
    <property type="match status" value="1"/>
</dbReference>
<evidence type="ECO:0000259" key="1">
    <source>
        <dbReference type="PROSITE" id="PS50181"/>
    </source>
</evidence>
<feature type="domain" description="F-box" evidence="1">
    <location>
        <begin position="76"/>
        <end position="127"/>
    </location>
</feature>
<evidence type="ECO:0000313" key="2">
    <source>
        <dbReference type="EMBL" id="KAF2459354.1"/>
    </source>
</evidence>
<keyword evidence="3" id="KW-1185">Reference proteome</keyword>
<gene>
    <name evidence="2" type="ORF">BDY21DRAFT_189303</name>
</gene>
<proteinExistence type="predicted"/>
<dbReference type="EMBL" id="MU001675">
    <property type="protein sequence ID" value="KAF2459354.1"/>
    <property type="molecule type" value="Genomic_DNA"/>
</dbReference>
<reference evidence="2" key="1">
    <citation type="journal article" date="2020" name="Stud. Mycol.">
        <title>101 Dothideomycetes genomes: a test case for predicting lifestyles and emergence of pathogens.</title>
        <authorList>
            <person name="Haridas S."/>
            <person name="Albert R."/>
            <person name="Binder M."/>
            <person name="Bloem J."/>
            <person name="Labutti K."/>
            <person name="Salamov A."/>
            <person name="Andreopoulos B."/>
            <person name="Baker S."/>
            <person name="Barry K."/>
            <person name="Bills G."/>
            <person name="Bluhm B."/>
            <person name="Cannon C."/>
            <person name="Castanera R."/>
            <person name="Culley D."/>
            <person name="Daum C."/>
            <person name="Ezra D."/>
            <person name="Gonzalez J."/>
            <person name="Henrissat B."/>
            <person name="Kuo A."/>
            <person name="Liang C."/>
            <person name="Lipzen A."/>
            <person name="Lutzoni F."/>
            <person name="Magnuson J."/>
            <person name="Mondo S."/>
            <person name="Nolan M."/>
            <person name="Ohm R."/>
            <person name="Pangilinan J."/>
            <person name="Park H.-J."/>
            <person name="Ramirez L."/>
            <person name="Alfaro M."/>
            <person name="Sun H."/>
            <person name="Tritt A."/>
            <person name="Yoshinaga Y."/>
            <person name="Zwiers L.-H."/>
            <person name="Turgeon B."/>
            <person name="Goodwin S."/>
            <person name="Spatafora J."/>
            <person name="Crous P."/>
            <person name="Grigoriev I."/>
        </authorList>
    </citation>
    <scope>NUCLEOTIDE SEQUENCE</scope>
    <source>
        <strain evidence="2">ATCC 16933</strain>
    </source>
</reference>